<comment type="caution">
    <text evidence="3">The sequence shown here is derived from an EMBL/GenBank/DDBJ whole genome shotgun (WGS) entry which is preliminary data.</text>
</comment>
<accession>A0A9D2P0U6</accession>
<evidence type="ECO:0000313" key="4">
    <source>
        <dbReference type="Proteomes" id="UP000823882"/>
    </source>
</evidence>
<name>A0A9D2P0U6_9FIRM</name>
<keyword evidence="1" id="KW-0175">Coiled coil</keyword>
<reference evidence="3" key="2">
    <citation type="submission" date="2021-04" db="EMBL/GenBank/DDBJ databases">
        <authorList>
            <person name="Gilroy R."/>
        </authorList>
    </citation>
    <scope>NUCLEOTIDE SEQUENCE</scope>
    <source>
        <strain evidence="3">CHK186-1790</strain>
    </source>
</reference>
<feature type="coiled-coil region" evidence="1">
    <location>
        <begin position="29"/>
        <end position="56"/>
    </location>
</feature>
<evidence type="ECO:0000256" key="1">
    <source>
        <dbReference type="SAM" id="Coils"/>
    </source>
</evidence>
<dbReference type="AlphaFoldDB" id="A0A9D2P0U6"/>
<evidence type="ECO:0000256" key="2">
    <source>
        <dbReference type="SAM" id="MobiDB-lite"/>
    </source>
</evidence>
<reference evidence="3" key="1">
    <citation type="journal article" date="2021" name="PeerJ">
        <title>Extensive microbial diversity within the chicken gut microbiome revealed by metagenomics and culture.</title>
        <authorList>
            <person name="Gilroy R."/>
            <person name="Ravi A."/>
            <person name="Getino M."/>
            <person name="Pursley I."/>
            <person name="Horton D.L."/>
            <person name="Alikhan N.F."/>
            <person name="Baker D."/>
            <person name="Gharbi K."/>
            <person name="Hall N."/>
            <person name="Watson M."/>
            <person name="Adriaenssens E.M."/>
            <person name="Foster-Nyarko E."/>
            <person name="Jarju S."/>
            <person name="Secka A."/>
            <person name="Antonio M."/>
            <person name="Oren A."/>
            <person name="Chaudhuri R.R."/>
            <person name="La Ragione R."/>
            <person name="Hildebrand F."/>
            <person name="Pallen M.J."/>
        </authorList>
    </citation>
    <scope>NUCLEOTIDE SEQUENCE</scope>
    <source>
        <strain evidence="3">CHK186-1790</strain>
    </source>
</reference>
<feature type="compositionally biased region" description="Polar residues" evidence="2">
    <location>
        <begin position="270"/>
        <end position="280"/>
    </location>
</feature>
<dbReference type="EMBL" id="DWWJ01000044">
    <property type="protein sequence ID" value="HJC40368.1"/>
    <property type="molecule type" value="Genomic_DNA"/>
</dbReference>
<protein>
    <submittedName>
        <fullName evidence="3">Uncharacterized protein</fullName>
    </submittedName>
</protein>
<gene>
    <name evidence="3" type="ORF">H9701_02295</name>
</gene>
<proteinExistence type="predicted"/>
<feature type="region of interest" description="Disordered" evidence="2">
    <location>
        <begin position="268"/>
        <end position="288"/>
    </location>
</feature>
<evidence type="ECO:0000313" key="3">
    <source>
        <dbReference type="EMBL" id="HJC40368.1"/>
    </source>
</evidence>
<organism evidence="3 4">
    <name type="scientific">Candidatus Intestinimonas pullistercoris</name>
    <dbReference type="NCBI Taxonomy" id="2838623"/>
    <lineage>
        <taxon>Bacteria</taxon>
        <taxon>Bacillati</taxon>
        <taxon>Bacillota</taxon>
        <taxon>Clostridia</taxon>
        <taxon>Eubacteriales</taxon>
        <taxon>Intestinimonas</taxon>
    </lineage>
</organism>
<sequence>MDKKKLPAVAAGIALAALVWLNWVHFDQINRLYGEVNELQDGLNDLKEDYRRAMDSQRLLLQEGLEREASLFSRAETSLSYDNGMLVLEAAVVPKELRAGETALLTLDTGESAPLTDDGTGWLRGSLSCSVQEQLVPVVTLSTQESTRREALPEMWTEELLTYQGTSQWACDAEGLDSILMVTLKPYHRDGPRQVAEVWVEVRYAALDPEAPSSLAGRVQAVQDAEGTWRADLGDHIVKGETYDYACYLTVELEGGLELTSLDPAAEQSWEGNSGHSSSGDCYLRPSF</sequence>
<dbReference type="Proteomes" id="UP000823882">
    <property type="component" value="Unassembled WGS sequence"/>
</dbReference>